<gene>
    <name evidence="1" type="ORF">EZS28_011917</name>
</gene>
<protein>
    <submittedName>
        <fullName evidence="1">Uncharacterized protein</fullName>
    </submittedName>
</protein>
<evidence type="ECO:0000313" key="1">
    <source>
        <dbReference type="EMBL" id="KAA6392554.1"/>
    </source>
</evidence>
<comment type="caution">
    <text evidence="1">The sequence shown here is derived from an EMBL/GenBank/DDBJ whole genome shotgun (WGS) entry which is preliminary data.</text>
</comment>
<dbReference type="AlphaFoldDB" id="A0A5J4WC89"/>
<dbReference type="Proteomes" id="UP000324800">
    <property type="component" value="Unassembled WGS sequence"/>
</dbReference>
<proteinExistence type="predicted"/>
<name>A0A5J4WC89_9EUKA</name>
<dbReference type="EMBL" id="SNRW01002502">
    <property type="protein sequence ID" value="KAA6392554.1"/>
    <property type="molecule type" value="Genomic_DNA"/>
</dbReference>
<organism evidence="1 2">
    <name type="scientific">Streblomastix strix</name>
    <dbReference type="NCBI Taxonomy" id="222440"/>
    <lineage>
        <taxon>Eukaryota</taxon>
        <taxon>Metamonada</taxon>
        <taxon>Preaxostyla</taxon>
        <taxon>Oxymonadida</taxon>
        <taxon>Streblomastigidae</taxon>
        <taxon>Streblomastix</taxon>
    </lineage>
</organism>
<evidence type="ECO:0000313" key="2">
    <source>
        <dbReference type="Proteomes" id="UP000324800"/>
    </source>
</evidence>
<accession>A0A5J4WC89</accession>
<sequence length="113" mass="13049">MTRTQVLTHCRKRCANEQNFLFLNLRTAPVAQYPVDVTEHIQGGVSAGDIVFQPRIQVNLDQFDHLEETDTIIDIIANNNTIKMRNFGTRWPQQLECIRVPSLTQTRMNPEIL</sequence>
<reference evidence="1 2" key="1">
    <citation type="submission" date="2019-03" db="EMBL/GenBank/DDBJ databases">
        <title>Single cell metagenomics reveals metabolic interactions within the superorganism composed of flagellate Streblomastix strix and complex community of Bacteroidetes bacteria on its surface.</title>
        <authorList>
            <person name="Treitli S.C."/>
            <person name="Kolisko M."/>
            <person name="Husnik F."/>
            <person name="Keeling P."/>
            <person name="Hampl V."/>
        </authorList>
    </citation>
    <scope>NUCLEOTIDE SEQUENCE [LARGE SCALE GENOMIC DNA]</scope>
    <source>
        <strain evidence="1">ST1C</strain>
    </source>
</reference>